<dbReference type="Pfam" id="PF14295">
    <property type="entry name" value="PAN_4"/>
    <property type="match status" value="1"/>
</dbReference>
<organism evidence="3 4">
    <name type="scientific">Hypocrea atroviridis (strain ATCC 20476 / IMI 206040)</name>
    <name type="common">Trichoderma atroviride</name>
    <dbReference type="NCBI Taxonomy" id="452589"/>
    <lineage>
        <taxon>Eukaryota</taxon>
        <taxon>Fungi</taxon>
        <taxon>Dikarya</taxon>
        <taxon>Ascomycota</taxon>
        <taxon>Pezizomycotina</taxon>
        <taxon>Sordariomycetes</taxon>
        <taxon>Hypocreomycetidae</taxon>
        <taxon>Hypocreales</taxon>
        <taxon>Hypocreaceae</taxon>
        <taxon>Trichoderma</taxon>
    </lineage>
</organism>
<feature type="non-terminal residue" evidence="3">
    <location>
        <position position="1"/>
    </location>
</feature>
<keyword evidence="4" id="KW-1185">Reference proteome</keyword>
<proteinExistence type="predicted"/>
<dbReference type="eggNOG" id="ENOG502SWYF">
    <property type="taxonomic scope" value="Eukaryota"/>
</dbReference>
<feature type="domain" description="Apple" evidence="2">
    <location>
        <begin position="64"/>
        <end position="111"/>
    </location>
</feature>
<gene>
    <name evidence="3" type="ORF">TRIATDRAFT_186389</name>
</gene>
<dbReference type="STRING" id="452589.G9NE25"/>
<dbReference type="AlphaFoldDB" id="G9NE25"/>
<dbReference type="HOGENOM" id="CLU_1943122_0_0_1"/>
<evidence type="ECO:0000259" key="2">
    <source>
        <dbReference type="Pfam" id="PF14295"/>
    </source>
</evidence>
<dbReference type="InterPro" id="IPR003609">
    <property type="entry name" value="Pan_app"/>
</dbReference>
<evidence type="ECO:0000313" key="4">
    <source>
        <dbReference type="Proteomes" id="UP000005426"/>
    </source>
</evidence>
<dbReference type="Proteomes" id="UP000005426">
    <property type="component" value="Unassembled WGS sequence"/>
</dbReference>
<dbReference type="OMA" id="EETHHTC"/>
<feature type="region of interest" description="Disordered" evidence="1">
    <location>
        <begin position="1"/>
        <end position="31"/>
    </location>
</feature>
<name>G9NE25_HYPAI</name>
<evidence type="ECO:0000256" key="1">
    <source>
        <dbReference type="SAM" id="MobiDB-lite"/>
    </source>
</evidence>
<comment type="caution">
    <text evidence="3">The sequence shown here is derived from an EMBL/GenBank/DDBJ whole genome shotgun (WGS) entry which is preliminary data.</text>
</comment>
<dbReference type="KEGG" id="tatv:25777249"/>
<evidence type="ECO:0000313" key="3">
    <source>
        <dbReference type="EMBL" id="EHK51129.1"/>
    </source>
</evidence>
<dbReference type="OrthoDB" id="3499003at2759"/>
<sequence length="130" mass="13525">NSPTTSSAPGPHTSTSTSSKTASPTESLPSNLLGCPQANNTRYAVPGSQKTFLLICGIDYSGAGQAVEVGNLYTVDMEDCMANCATFPGCTGAGWGIIPGDAGSEHRCWLKGDLGKTHLLKPGWYFAILQ</sequence>
<protein>
    <recommendedName>
        <fullName evidence="2">Apple domain-containing protein</fullName>
    </recommendedName>
</protein>
<accession>G9NE25</accession>
<reference evidence="3 4" key="1">
    <citation type="journal article" date="2011" name="Genome Biol.">
        <title>Comparative genome sequence analysis underscores mycoparasitism as the ancestral life style of Trichoderma.</title>
        <authorList>
            <person name="Kubicek C.P."/>
            <person name="Herrera-Estrella A."/>
            <person name="Seidl-Seiboth V."/>
            <person name="Martinez D.A."/>
            <person name="Druzhinina I.S."/>
            <person name="Thon M."/>
            <person name="Zeilinger S."/>
            <person name="Casas-Flores S."/>
            <person name="Horwitz B.A."/>
            <person name="Mukherjee P.K."/>
            <person name="Mukherjee M."/>
            <person name="Kredics L."/>
            <person name="Alcaraz L.D."/>
            <person name="Aerts A."/>
            <person name="Antal Z."/>
            <person name="Atanasova L."/>
            <person name="Cervantes-Badillo M.G."/>
            <person name="Challacombe J."/>
            <person name="Chertkov O."/>
            <person name="McCluskey K."/>
            <person name="Coulpier F."/>
            <person name="Deshpande N."/>
            <person name="von Doehren H."/>
            <person name="Ebbole D.J."/>
            <person name="Esquivel-Naranjo E.U."/>
            <person name="Fekete E."/>
            <person name="Flipphi M."/>
            <person name="Glaser F."/>
            <person name="Gomez-Rodriguez E.Y."/>
            <person name="Gruber S."/>
            <person name="Han C."/>
            <person name="Henrissat B."/>
            <person name="Hermosa R."/>
            <person name="Hernandez-Onate M."/>
            <person name="Karaffa L."/>
            <person name="Kosti I."/>
            <person name="Le Crom S."/>
            <person name="Lindquist E."/>
            <person name="Lucas S."/>
            <person name="Luebeck M."/>
            <person name="Luebeck P.S."/>
            <person name="Margeot A."/>
            <person name="Metz B."/>
            <person name="Misra M."/>
            <person name="Nevalainen H."/>
            <person name="Omann M."/>
            <person name="Packer N."/>
            <person name="Perrone G."/>
            <person name="Uresti-Rivera E.E."/>
            <person name="Salamov A."/>
            <person name="Schmoll M."/>
            <person name="Seiboth B."/>
            <person name="Shapiro H."/>
            <person name="Sukno S."/>
            <person name="Tamayo-Ramos J.A."/>
            <person name="Tisch D."/>
            <person name="Wiest A."/>
            <person name="Wilkinson H.H."/>
            <person name="Zhang M."/>
            <person name="Coutinho P.M."/>
            <person name="Kenerley C.M."/>
            <person name="Monte E."/>
            <person name="Baker S.E."/>
            <person name="Grigoriev I.V."/>
        </authorList>
    </citation>
    <scope>NUCLEOTIDE SEQUENCE [LARGE SCALE GENOMIC DNA]</scope>
    <source>
        <strain evidence="4">ATCC 20476 / IMI 206040</strain>
    </source>
</reference>
<feature type="compositionally biased region" description="Low complexity" evidence="1">
    <location>
        <begin position="1"/>
        <end position="27"/>
    </location>
</feature>
<dbReference type="EMBL" id="ABDG02000010">
    <property type="protein sequence ID" value="EHK51129.1"/>
    <property type="molecule type" value="Genomic_DNA"/>
</dbReference>
<dbReference type="GeneID" id="25777249"/>